<keyword evidence="2 5" id="KW-0285">Flavoprotein</keyword>
<feature type="binding site" evidence="5 6">
    <location>
        <position position="143"/>
    </location>
    <ligand>
        <name>substrate</name>
    </ligand>
</feature>
<accession>A0A255G884</accession>
<organism evidence="10 11">
    <name type="scientific">Enemella evansiae</name>
    <dbReference type="NCBI Taxonomy" id="2016499"/>
    <lineage>
        <taxon>Bacteria</taxon>
        <taxon>Bacillati</taxon>
        <taxon>Actinomycetota</taxon>
        <taxon>Actinomycetes</taxon>
        <taxon>Propionibacteriales</taxon>
        <taxon>Propionibacteriaceae</taxon>
        <taxon>Enemella</taxon>
    </lineage>
</organism>
<evidence type="ECO:0000259" key="9">
    <source>
        <dbReference type="Pfam" id="PF10590"/>
    </source>
</evidence>
<dbReference type="EC" id="1.4.3.5" evidence="5"/>
<name>A0A255G884_9ACTN</name>
<keyword evidence="5" id="KW-0664">Pyridoxine biosynthesis</keyword>
<dbReference type="EMBL" id="NMVO01000015">
    <property type="protein sequence ID" value="OYO11662.1"/>
    <property type="molecule type" value="Genomic_DNA"/>
</dbReference>
<evidence type="ECO:0000256" key="1">
    <source>
        <dbReference type="ARBA" id="ARBA00007301"/>
    </source>
</evidence>
<dbReference type="GO" id="GO:0004733">
    <property type="term" value="F:pyridoxamine phosphate oxidase activity"/>
    <property type="evidence" value="ECO:0007669"/>
    <property type="project" value="UniProtKB-UniRule"/>
</dbReference>
<comment type="catalytic activity">
    <reaction evidence="5">
        <text>pyridoxamine 5'-phosphate + O2 + H2O = pyridoxal 5'-phosphate + H2O2 + NH4(+)</text>
        <dbReference type="Rhea" id="RHEA:15817"/>
        <dbReference type="ChEBI" id="CHEBI:15377"/>
        <dbReference type="ChEBI" id="CHEBI:15379"/>
        <dbReference type="ChEBI" id="CHEBI:16240"/>
        <dbReference type="ChEBI" id="CHEBI:28938"/>
        <dbReference type="ChEBI" id="CHEBI:58451"/>
        <dbReference type="ChEBI" id="CHEBI:597326"/>
        <dbReference type="EC" id="1.4.3.5"/>
    </reaction>
</comment>
<dbReference type="RefSeq" id="WP_094406086.1">
    <property type="nucleotide sequence ID" value="NZ_NMVO01000015.1"/>
</dbReference>
<dbReference type="OrthoDB" id="9780392at2"/>
<dbReference type="PANTHER" id="PTHR10851:SF0">
    <property type="entry name" value="PYRIDOXINE-5'-PHOSPHATE OXIDASE"/>
    <property type="match status" value="1"/>
</dbReference>
<evidence type="ECO:0000313" key="11">
    <source>
        <dbReference type="Proteomes" id="UP000215896"/>
    </source>
</evidence>
<dbReference type="Gene3D" id="2.30.110.10">
    <property type="entry name" value="Electron Transport, Fmn-binding Protein, Chain A"/>
    <property type="match status" value="1"/>
</dbReference>
<dbReference type="SUPFAM" id="SSF50475">
    <property type="entry name" value="FMN-binding split barrel"/>
    <property type="match status" value="1"/>
</dbReference>
<dbReference type="PANTHER" id="PTHR10851">
    <property type="entry name" value="PYRIDOXINE-5-PHOSPHATE OXIDASE"/>
    <property type="match status" value="1"/>
</dbReference>
<dbReference type="AlphaFoldDB" id="A0A255G884"/>
<sequence>MSRDEPADLKGLRTDYDSVRLLEDEAGMDPTRLFERWLGDALAAAERGEVKEPTAMTVATVRMTDGRPRPSARVVLLKDFGEGSFTFYTNYDSNKGNQLAENPGVAATFWWPALYRSVRIEGIVERVGAAESDAYFAVRPRGSQIAAAMSRQSHPIADAAALAEAYAAAETEYAEGEVPRPPHWGGFRIVPDRIEFWQGRPSRLHDRLLFDRYDYRWRRTRLQP</sequence>
<comment type="caution">
    <text evidence="10">The sequence shown here is derived from an EMBL/GenBank/DDBJ whole genome shotgun (WGS) entry which is preliminary data.</text>
</comment>
<evidence type="ECO:0000256" key="2">
    <source>
        <dbReference type="ARBA" id="ARBA00022630"/>
    </source>
</evidence>
<comment type="pathway">
    <text evidence="5">Cofactor metabolism; pyridoxal 5'-phosphate salvage; pyridoxal 5'-phosphate from pyridoxine 5'-phosphate: step 1/1.</text>
</comment>
<comment type="similarity">
    <text evidence="1 5">Belongs to the pyridoxamine 5'-phosphate oxidase family.</text>
</comment>
<evidence type="ECO:0000256" key="5">
    <source>
        <dbReference type="HAMAP-Rule" id="MF_01629"/>
    </source>
</evidence>
<feature type="domain" description="Pyridoxine 5'-phosphate oxidase dimerisation C-terminal" evidence="9">
    <location>
        <begin position="184"/>
        <end position="224"/>
    </location>
</feature>
<dbReference type="UniPathway" id="UPA01068">
    <property type="reaction ID" value="UER00304"/>
</dbReference>
<comment type="subunit">
    <text evidence="5">Homodimer.</text>
</comment>
<proteinExistence type="inferred from homology"/>
<keyword evidence="3 5" id="KW-0288">FMN</keyword>
<protein>
    <recommendedName>
        <fullName evidence="5">Pyridoxine/pyridoxamine 5'-phosphate oxidase</fullName>
        <ecNumber evidence="5">1.4.3.5</ecNumber>
    </recommendedName>
    <alternativeName>
        <fullName evidence="5">PNP/PMP oxidase</fullName>
        <shortName evidence="5">PNPOx</shortName>
    </alternativeName>
    <alternativeName>
        <fullName evidence="5">Pyridoxal 5'-phosphate synthase</fullName>
    </alternativeName>
</protein>
<dbReference type="HAMAP" id="MF_01629">
    <property type="entry name" value="PdxH"/>
    <property type="match status" value="1"/>
</dbReference>
<dbReference type="InterPro" id="IPR000659">
    <property type="entry name" value="Pyridox_Oxase"/>
</dbReference>
<feature type="binding site" evidence="5 7">
    <location>
        <position position="95"/>
    </location>
    <ligand>
        <name>FMN</name>
        <dbReference type="ChEBI" id="CHEBI:58210"/>
    </ligand>
</feature>
<feature type="binding site" evidence="5 6">
    <location>
        <position position="139"/>
    </location>
    <ligand>
        <name>substrate</name>
    </ligand>
</feature>
<feature type="binding site" evidence="5 6">
    <location>
        <position position="78"/>
    </location>
    <ligand>
        <name>substrate</name>
    </ligand>
</feature>
<evidence type="ECO:0000259" key="8">
    <source>
        <dbReference type="Pfam" id="PF01243"/>
    </source>
</evidence>
<dbReference type="InterPro" id="IPR019740">
    <property type="entry name" value="Pyridox_Oxase_CS"/>
</dbReference>
<comment type="pathway">
    <text evidence="5">Cofactor metabolism; pyridoxal 5'-phosphate salvage; pyridoxal 5'-phosphate from pyridoxamine 5'-phosphate: step 1/1.</text>
</comment>
<feature type="binding site" evidence="5 7">
    <location>
        <begin position="88"/>
        <end position="89"/>
    </location>
    <ligand>
        <name>FMN</name>
        <dbReference type="ChEBI" id="CHEBI:58210"/>
    </ligand>
</feature>
<dbReference type="PROSITE" id="PS01064">
    <property type="entry name" value="PYRIDOX_OXIDASE"/>
    <property type="match status" value="1"/>
</dbReference>
<evidence type="ECO:0000256" key="6">
    <source>
        <dbReference type="PIRSR" id="PIRSR000190-1"/>
    </source>
</evidence>
<feature type="binding site" evidence="5 6">
    <location>
        <begin position="203"/>
        <end position="205"/>
    </location>
    <ligand>
        <name>substrate</name>
    </ligand>
</feature>
<comment type="caution">
    <text evidence="5">Lacks conserved residue(s) required for the propagation of feature annotation.</text>
</comment>
<evidence type="ECO:0000256" key="4">
    <source>
        <dbReference type="ARBA" id="ARBA00023002"/>
    </source>
</evidence>
<dbReference type="GO" id="GO:0010181">
    <property type="term" value="F:FMN binding"/>
    <property type="evidence" value="ECO:0007669"/>
    <property type="project" value="UniProtKB-UniRule"/>
</dbReference>
<evidence type="ECO:0000256" key="7">
    <source>
        <dbReference type="PIRSR" id="PIRSR000190-2"/>
    </source>
</evidence>
<dbReference type="Proteomes" id="UP000215896">
    <property type="component" value="Unassembled WGS sequence"/>
</dbReference>
<comment type="function">
    <text evidence="5">Catalyzes the oxidation of either pyridoxine 5'-phosphate (PNP) or pyridoxamine 5'-phosphate (PMP) into pyridoxal 5'-phosphate (PLP).</text>
</comment>
<dbReference type="Pfam" id="PF10590">
    <property type="entry name" value="PNP_phzG_C"/>
    <property type="match status" value="1"/>
</dbReference>
<keyword evidence="11" id="KW-1185">Reference proteome</keyword>
<feature type="binding site" evidence="6">
    <location>
        <begin position="13"/>
        <end position="16"/>
    </location>
    <ligand>
        <name>substrate</name>
    </ligand>
</feature>
<dbReference type="PIRSF" id="PIRSF000190">
    <property type="entry name" value="Pyd_amn-ph_oxd"/>
    <property type="match status" value="1"/>
</dbReference>
<feature type="domain" description="Pyridoxamine 5'-phosphate oxidase N-terminal" evidence="8">
    <location>
        <begin position="47"/>
        <end position="163"/>
    </location>
</feature>
<dbReference type="InterPro" id="IPR019576">
    <property type="entry name" value="Pyridoxamine_oxidase_dimer_C"/>
</dbReference>
<dbReference type="InterPro" id="IPR012349">
    <property type="entry name" value="Split_barrel_FMN-bd"/>
</dbReference>
<feature type="binding site" evidence="5 7">
    <location>
        <position position="197"/>
    </location>
    <ligand>
        <name>FMN</name>
        <dbReference type="ChEBI" id="CHEBI:58210"/>
    </ligand>
</feature>
<evidence type="ECO:0000256" key="3">
    <source>
        <dbReference type="ARBA" id="ARBA00022643"/>
    </source>
</evidence>
<evidence type="ECO:0000313" key="10">
    <source>
        <dbReference type="EMBL" id="OYO11662.1"/>
    </source>
</evidence>
<gene>
    <name evidence="5 10" type="primary">pdxH</name>
    <name evidence="10" type="ORF">CGZ94_14685</name>
</gene>
<dbReference type="NCBIfam" id="TIGR00558">
    <property type="entry name" value="pdxH"/>
    <property type="match status" value="1"/>
</dbReference>
<keyword evidence="4 5" id="KW-0560">Oxidoreductase</keyword>
<feature type="binding site" evidence="5 7">
    <location>
        <begin position="152"/>
        <end position="153"/>
    </location>
    <ligand>
        <name>FMN</name>
        <dbReference type="ChEBI" id="CHEBI:58210"/>
    </ligand>
</feature>
<dbReference type="GO" id="GO:0008615">
    <property type="term" value="P:pyridoxine biosynthetic process"/>
    <property type="evidence" value="ECO:0007669"/>
    <property type="project" value="UniProtKB-UniRule"/>
</dbReference>
<reference evidence="10 11" key="1">
    <citation type="submission" date="2017-07" db="EMBL/GenBank/DDBJ databases">
        <title>Draft whole genome sequences of clinical Proprionibacteriaceae strains.</title>
        <authorList>
            <person name="Bernier A.-M."/>
            <person name="Bernard K."/>
            <person name="Domingo M.-C."/>
        </authorList>
    </citation>
    <scope>NUCLEOTIDE SEQUENCE [LARGE SCALE GENOMIC DNA]</scope>
    <source>
        <strain evidence="10 11">NML 030167</strain>
    </source>
</reference>
<feature type="binding site" evidence="5 6">
    <location>
        <position position="135"/>
    </location>
    <ligand>
        <name>substrate</name>
    </ligand>
</feature>
<feature type="binding site" evidence="5 7">
    <location>
        <begin position="73"/>
        <end position="78"/>
    </location>
    <ligand>
        <name>FMN</name>
        <dbReference type="ChEBI" id="CHEBI:58210"/>
    </ligand>
</feature>
<dbReference type="NCBIfam" id="NF004231">
    <property type="entry name" value="PRK05679.1"/>
    <property type="match status" value="1"/>
</dbReference>
<dbReference type="Pfam" id="PF01243">
    <property type="entry name" value="PNPOx_N"/>
    <property type="match status" value="1"/>
</dbReference>
<comment type="catalytic activity">
    <reaction evidence="5">
        <text>pyridoxine 5'-phosphate + O2 = pyridoxal 5'-phosphate + H2O2</text>
        <dbReference type="Rhea" id="RHEA:15149"/>
        <dbReference type="ChEBI" id="CHEBI:15379"/>
        <dbReference type="ChEBI" id="CHEBI:16240"/>
        <dbReference type="ChEBI" id="CHEBI:58589"/>
        <dbReference type="ChEBI" id="CHEBI:597326"/>
        <dbReference type="EC" id="1.4.3.5"/>
    </reaction>
</comment>
<comment type="cofactor">
    <cofactor evidence="5 7">
        <name>FMN</name>
        <dbReference type="ChEBI" id="CHEBI:58210"/>
    </cofactor>
    <text evidence="5 7">Binds 1 FMN per subunit.</text>
</comment>
<dbReference type="InterPro" id="IPR011576">
    <property type="entry name" value="Pyridox_Oxase_N"/>
</dbReference>
<feature type="binding site" evidence="5 7">
    <location>
        <position position="207"/>
    </location>
    <ligand>
        <name>FMN</name>
        <dbReference type="ChEBI" id="CHEBI:58210"/>
    </ligand>
</feature>